<accession>A0A286U1C4</accession>
<dbReference type="InterPro" id="IPR026350">
    <property type="entry name" value="GxxExxY"/>
</dbReference>
<reference evidence="2" key="1">
    <citation type="journal article" date="2017" name="Environ. Microbiol. Rep.">
        <title>Genetic Diversity of Marine Anaerobic Ammonium-Oxidizing Bacteria as Revealed by Genomic and Proteomic Analyses of 'Candidatus Scalindua japonica'.</title>
        <authorList>
            <person name="Oshiki M."/>
            <person name="Mizuto K."/>
            <person name="Kimura Z."/>
            <person name="Kindaichi T."/>
            <person name="Satoh H."/>
            <person name="Okabe S."/>
        </authorList>
    </citation>
    <scope>NUCLEOTIDE SEQUENCE [LARGE SCALE GENOMIC DNA]</scope>
    <source>
        <strain evidence="2">husup-a2</strain>
    </source>
</reference>
<protein>
    <recommendedName>
        <fullName evidence="3">GxxExxY protein</fullName>
    </recommendedName>
</protein>
<gene>
    <name evidence="1" type="ORF">SCALIN_C28_0083</name>
</gene>
<evidence type="ECO:0008006" key="3">
    <source>
        <dbReference type="Google" id="ProtNLM"/>
    </source>
</evidence>
<organism evidence="1 2">
    <name type="scientific">Candidatus Scalindua japonica</name>
    <dbReference type="NCBI Taxonomy" id="1284222"/>
    <lineage>
        <taxon>Bacteria</taxon>
        <taxon>Pseudomonadati</taxon>
        <taxon>Planctomycetota</taxon>
        <taxon>Candidatus Brocadiia</taxon>
        <taxon>Candidatus Brocadiales</taxon>
        <taxon>Candidatus Scalinduaceae</taxon>
        <taxon>Candidatus Scalindua</taxon>
    </lineage>
</organism>
<dbReference type="Pfam" id="PF13366">
    <property type="entry name" value="PDDEXK_3"/>
    <property type="match status" value="1"/>
</dbReference>
<evidence type="ECO:0000313" key="1">
    <source>
        <dbReference type="EMBL" id="GAX61881.1"/>
    </source>
</evidence>
<keyword evidence="2" id="KW-1185">Reference proteome</keyword>
<dbReference type="AlphaFoldDB" id="A0A286U1C4"/>
<name>A0A286U1C4_9BACT</name>
<proteinExistence type="predicted"/>
<dbReference type="EMBL" id="BAOS01000028">
    <property type="protein sequence ID" value="GAX61881.1"/>
    <property type="molecule type" value="Genomic_DNA"/>
</dbReference>
<evidence type="ECO:0000313" key="2">
    <source>
        <dbReference type="Proteomes" id="UP000218542"/>
    </source>
</evidence>
<comment type="caution">
    <text evidence="1">The sequence shown here is derived from an EMBL/GenBank/DDBJ whole genome shotgun (WGS) entry which is preliminary data.</text>
</comment>
<sequence>MEVHKELGYGFLEGVYQESLGIEFKNKGIPFKSQPVIDRFYKSKLLEKKYQPDFICFDKVIVEIKALR</sequence>
<dbReference type="NCBIfam" id="TIGR04256">
    <property type="entry name" value="GxxExxY"/>
    <property type="match status" value="1"/>
</dbReference>
<dbReference type="Proteomes" id="UP000218542">
    <property type="component" value="Unassembled WGS sequence"/>
</dbReference>